<reference evidence="2 3" key="1">
    <citation type="submission" date="2016-10" db="EMBL/GenBank/DDBJ databases">
        <authorList>
            <person name="de Groot N.N."/>
        </authorList>
    </citation>
    <scope>NUCLEOTIDE SEQUENCE [LARGE SCALE GENOMIC DNA]</scope>
    <source>
        <strain evidence="2 3">DSM 28286</strain>
    </source>
</reference>
<keyword evidence="3" id="KW-1185">Reference proteome</keyword>
<dbReference type="OrthoDB" id="635429at2"/>
<evidence type="ECO:0000313" key="2">
    <source>
        <dbReference type="EMBL" id="SFQ18769.1"/>
    </source>
</evidence>
<evidence type="ECO:0000313" key="3">
    <source>
        <dbReference type="Proteomes" id="UP000199031"/>
    </source>
</evidence>
<dbReference type="InterPro" id="IPR029044">
    <property type="entry name" value="Nucleotide-diphossugar_trans"/>
</dbReference>
<feature type="domain" description="Glycosyltransferase 2-like" evidence="1">
    <location>
        <begin position="6"/>
        <end position="137"/>
    </location>
</feature>
<dbReference type="Proteomes" id="UP000199031">
    <property type="component" value="Unassembled WGS sequence"/>
</dbReference>
<dbReference type="SUPFAM" id="SSF53448">
    <property type="entry name" value="Nucleotide-diphospho-sugar transferases"/>
    <property type="match status" value="1"/>
</dbReference>
<dbReference type="GO" id="GO:0016758">
    <property type="term" value="F:hexosyltransferase activity"/>
    <property type="evidence" value="ECO:0007669"/>
    <property type="project" value="UniProtKB-ARBA"/>
</dbReference>
<sequence>MKALAVIIPAYKSAFFDKALQSLSNQTNKNFTVYVGDDCSPEDMRGITEKYKSELEIHYTRFENNIGAKYLVHQWNRCIQLTKDEPWLWLFSDDDIADANCVEIFYKTMAGDNNKFDVYRFDTRIINEHDNVLGDSPESPFVDSSYNMAVEILMGKRGNSMPDHIFSRNIIEKYKGFVYTDYAQAADWATSILFSSVKGICTMKGAKLNWRVSNQNISGTASKNRRNLLKGHLQFLNWVLNHFSYLGNGYEYKKVRDASIWNLSHVVNMHYKGLSISNFMDVYVFYKKVLNPLRAFRETLTLYLRQ</sequence>
<dbReference type="RefSeq" id="WP_090658517.1">
    <property type="nucleotide sequence ID" value="NZ_FOXQ01000006.1"/>
</dbReference>
<protein>
    <submittedName>
        <fullName evidence="2">Glycosyltransferase involved in cell wall bisynthesis</fullName>
    </submittedName>
</protein>
<organism evidence="2 3">
    <name type="scientific">Parafilimonas terrae</name>
    <dbReference type="NCBI Taxonomy" id="1465490"/>
    <lineage>
        <taxon>Bacteria</taxon>
        <taxon>Pseudomonadati</taxon>
        <taxon>Bacteroidota</taxon>
        <taxon>Chitinophagia</taxon>
        <taxon>Chitinophagales</taxon>
        <taxon>Chitinophagaceae</taxon>
        <taxon>Parafilimonas</taxon>
    </lineage>
</organism>
<name>A0A1I5WGL9_9BACT</name>
<dbReference type="EMBL" id="FOXQ01000006">
    <property type="protein sequence ID" value="SFQ18769.1"/>
    <property type="molecule type" value="Genomic_DNA"/>
</dbReference>
<dbReference type="Gene3D" id="3.90.550.10">
    <property type="entry name" value="Spore Coat Polysaccharide Biosynthesis Protein SpsA, Chain A"/>
    <property type="match status" value="1"/>
</dbReference>
<evidence type="ECO:0000259" key="1">
    <source>
        <dbReference type="Pfam" id="PF00535"/>
    </source>
</evidence>
<dbReference type="PANTHER" id="PTHR22916">
    <property type="entry name" value="GLYCOSYLTRANSFERASE"/>
    <property type="match status" value="1"/>
</dbReference>
<gene>
    <name evidence="2" type="ORF">SAMN05444277_106169</name>
</gene>
<proteinExistence type="predicted"/>
<dbReference type="InterPro" id="IPR001173">
    <property type="entry name" value="Glyco_trans_2-like"/>
</dbReference>
<dbReference type="STRING" id="1465490.SAMN05444277_106169"/>
<dbReference type="AlphaFoldDB" id="A0A1I5WGL9"/>
<dbReference type="Pfam" id="PF00535">
    <property type="entry name" value="Glycos_transf_2"/>
    <property type="match status" value="1"/>
</dbReference>
<accession>A0A1I5WGL9</accession>
<keyword evidence="2" id="KW-0808">Transferase</keyword>
<dbReference type="PANTHER" id="PTHR22916:SF3">
    <property type="entry name" value="UDP-GLCNAC:BETAGAL BETA-1,3-N-ACETYLGLUCOSAMINYLTRANSFERASE-LIKE PROTEIN 1"/>
    <property type="match status" value="1"/>
</dbReference>